<evidence type="ECO:0000313" key="8">
    <source>
        <dbReference type="Proteomes" id="UP000198853"/>
    </source>
</evidence>
<evidence type="ECO:0000256" key="5">
    <source>
        <dbReference type="NCBIfam" id="TIGR00205"/>
    </source>
</evidence>
<dbReference type="OrthoDB" id="9812413at2"/>
<evidence type="ECO:0000256" key="2">
    <source>
        <dbReference type="ARBA" id="ARBA00009272"/>
    </source>
</evidence>
<feature type="region of interest" description="Disordered" evidence="6">
    <location>
        <begin position="1"/>
        <end position="42"/>
    </location>
</feature>
<sequence length="110" mass="11990">MQGIQGDTHLPMPVSPLAPQAPEAADEQGEQVSASEAQNTFGNILKEALENVESHQAESEEMTQQLLNGEVENLHDVMIASEKAGVALQATVEMRDRVIDAYDNVMRMTL</sequence>
<dbReference type="HAMAP" id="MF_00724">
    <property type="entry name" value="FliE"/>
    <property type="match status" value="1"/>
</dbReference>
<dbReference type="AlphaFoldDB" id="A0A1G8PMG5"/>
<organism evidence="7 8">
    <name type="scientific">Natribacillus halophilus</name>
    <dbReference type="NCBI Taxonomy" id="549003"/>
    <lineage>
        <taxon>Bacteria</taxon>
        <taxon>Bacillati</taxon>
        <taxon>Bacillota</taxon>
        <taxon>Bacilli</taxon>
        <taxon>Bacillales</taxon>
        <taxon>Bacillaceae</taxon>
        <taxon>Natribacillus</taxon>
    </lineage>
</organism>
<gene>
    <name evidence="4" type="primary">fliE</name>
    <name evidence="7" type="ORF">SAMN04488123_10914</name>
</gene>
<dbReference type="GO" id="GO:0071973">
    <property type="term" value="P:bacterial-type flagellum-dependent cell motility"/>
    <property type="evidence" value="ECO:0007669"/>
    <property type="project" value="InterPro"/>
</dbReference>
<dbReference type="GO" id="GO:0003774">
    <property type="term" value="F:cytoskeletal motor activity"/>
    <property type="evidence" value="ECO:0007669"/>
    <property type="project" value="InterPro"/>
</dbReference>
<dbReference type="Pfam" id="PF02049">
    <property type="entry name" value="FliE"/>
    <property type="match status" value="1"/>
</dbReference>
<name>A0A1G8PMG5_9BACI</name>
<comment type="similarity">
    <text evidence="2 4">Belongs to the FliE family.</text>
</comment>
<dbReference type="PANTHER" id="PTHR34653">
    <property type="match status" value="1"/>
</dbReference>
<keyword evidence="7" id="KW-0969">Cilium</keyword>
<dbReference type="PRINTS" id="PR01006">
    <property type="entry name" value="FLGHOOKFLIE"/>
</dbReference>
<evidence type="ECO:0000256" key="6">
    <source>
        <dbReference type="SAM" id="MobiDB-lite"/>
    </source>
</evidence>
<keyword evidence="3 4" id="KW-0975">Bacterial flagellum</keyword>
<feature type="compositionally biased region" description="Polar residues" evidence="6">
    <location>
        <begin position="30"/>
        <end position="42"/>
    </location>
</feature>
<evidence type="ECO:0000313" key="7">
    <source>
        <dbReference type="EMBL" id="SDI93759.1"/>
    </source>
</evidence>
<protein>
    <recommendedName>
        <fullName evidence="4 5">Flagellar hook-basal body complex protein FliE</fullName>
    </recommendedName>
</protein>
<dbReference type="GO" id="GO:0005198">
    <property type="term" value="F:structural molecule activity"/>
    <property type="evidence" value="ECO:0007669"/>
    <property type="project" value="UniProtKB-UniRule"/>
</dbReference>
<dbReference type="InterPro" id="IPR001624">
    <property type="entry name" value="FliE"/>
</dbReference>
<keyword evidence="7" id="KW-0966">Cell projection</keyword>
<accession>A0A1G8PMG5</accession>
<evidence type="ECO:0000256" key="3">
    <source>
        <dbReference type="ARBA" id="ARBA00023143"/>
    </source>
</evidence>
<dbReference type="RefSeq" id="WP_090398834.1">
    <property type="nucleotide sequence ID" value="NZ_FNEN01000009.1"/>
</dbReference>
<evidence type="ECO:0000256" key="1">
    <source>
        <dbReference type="ARBA" id="ARBA00004117"/>
    </source>
</evidence>
<dbReference type="PANTHER" id="PTHR34653:SF1">
    <property type="entry name" value="FLAGELLAR HOOK-BASAL BODY COMPLEX PROTEIN FLIE"/>
    <property type="match status" value="1"/>
</dbReference>
<keyword evidence="8" id="KW-1185">Reference proteome</keyword>
<comment type="subcellular location">
    <subcellularLocation>
        <location evidence="1 4">Bacterial flagellum basal body</location>
    </subcellularLocation>
</comment>
<dbReference type="Proteomes" id="UP000198853">
    <property type="component" value="Unassembled WGS sequence"/>
</dbReference>
<evidence type="ECO:0000256" key="4">
    <source>
        <dbReference type="HAMAP-Rule" id="MF_00724"/>
    </source>
</evidence>
<dbReference type="GO" id="GO:0009425">
    <property type="term" value="C:bacterial-type flagellum basal body"/>
    <property type="evidence" value="ECO:0007669"/>
    <property type="project" value="UniProtKB-SubCell"/>
</dbReference>
<dbReference type="NCBIfam" id="TIGR00205">
    <property type="entry name" value="fliE"/>
    <property type="match status" value="1"/>
</dbReference>
<reference evidence="7 8" key="1">
    <citation type="submission" date="2016-10" db="EMBL/GenBank/DDBJ databases">
        <authorList>
            <person name="de Groot N.N."/>
        </authorList>
    </citation>
    <scope>NUCLEOTIDE SEQUENCE [LARGE SCALE GENOMIC DNA]</scope>
    <source>
        <strain evidence="7 8">DSM 21771</strain>
    </source>
</reference>
<keyword evidence="7" id="KW-0282">Flagellum</keyword>
<proteinExistence type="inferred from homology"/>
<dbReference type="EMBL" id="FNEN01000009">
    <property type="protein sequence ID" value="SDI93759.1"/>
    <property type="molecule type" value="Genomic_DNA"/>
</dbReference>